<comment type="caution">
    <text evidence="3">The sequence shown here is derived from an EMBL/GenBank/DDBJ whole genome shotgun (WGS) entry which is preliminary data.</text>
</comment>
<evidence type="ECO:0000256" key="1">
    <source>
        <dbReference type="SAM" id="MobiDB-lite"/>
    </source>
</evidence>
<feature type="compositionally biased region" description="Polar residues" evidence="1">
    <location>
        <begin position="165"/>
        <end position="214"/>
    </location>
</feature>
<protein>
    <recommendedName>
        <fullName evidence="2">Yippee domain-containing protein</fullName>
    </recommendedName>
</protein>
<dbReference type="PANTHER" id="PTHR47883">
    <property type="entry name" value="YIPPEE DOMAIN-CONTAINING PROTEIN"/>
    <property type="match status" value="1"/>
</dbReference>
<feature type="domain" description="Yippee" evidence="2">
    <location>
        <begin position="5"/>
        <end position="98"/>
    </location>
</feature>
<proteinExistence type="predicted"/>
<feature type="region of interest" description="Disordered" evidence="1">
    <location>
        <begin position="107"/>
        <end position="237"/>
    </location>
</feature>
<organism evidence="3 4">
    <name type="scientific">Solanum tuberosum</name>
    <name type="common">Potato</name>
    <dbReference type="NCBI Taxonomy" id="4113"/>
    <lineage>
        <taxon>Eukaryota</taxon>
        <taxon>Viridiplantae</taxon>
        <taxon>Streptophyta</taxon>
        <taxon>Embryophyta</taxon>
        <taxon>Tracheophyta</taxon>
        <taxon>Spermatophyta</taxon>
        <taxon>Magnoliopsida</taxon>
        <taxon>eudicotyledons</taxon>
        <taxon>Gunneridae</taxon>
        <taxon>Pentapetalae</taxon>
        <taxon>asterids</taxon>
        <taxon>lamiids</taxon>
        <taxon>Solanales</taxon>
        <taxon>Solanaceae</taxon>
        <taxon>Solanoideae</taxon>
        <taxon>Solaneae</taxon>
        <taxon>Solanum</taxon>
    </lineage>
</organism>
<evidence type="ECO:0000259" key="2">
    <source>
        <dbReference type="PROSITE" id="PS51792"/>
    </source>
</evidence>
<dbReference type="PANTHER" id="PTHR47883:SF12">
    <property type="entry name" value="SEA DOMAIN-CONTAINING PROTEIN"/>
    <property type="match status" value="1"/>
</dbReference>
<name>A0ABQ7UK97_SOLTU</name>
<gene>
    <name evidence="3" type="ORF">KY290_029276</name>
</gene>
<accession>A0ABQ7UK97</accession>
<dbReference type="EMBL" id="JAIVGD010000019">
    <property type="protein sequence ID" value="KAH0750044.1"/>
    <property type="molecule type" value="Genomic_DNA"/>
</dbReference>
<dbReference type="Proteomes" id="UP000826656">
    <property type="component" value="Unassembled WGS sequence"/>
</dbReference>
<keyword evidence="4" id="KW-1185">Reference proteome</keyword>
<reference evidence="3 4" key="1">
    <citation type="journal article" date="2021" name="bioRxiv">
        <title>Chromosome-scale and haplotype-resolved genome assembly of a tetraploid potato cultivar.</title>
        <authorList>
            <person name="Sun H."/>
            <person name="Jiao W.-B."/>
            <person name="Krause K."/>
            <person name="Campoy J.A."/>
            <person name="Goel M."/>
            <person name="Folz-Donahue K."/>
            <person name="Kukat C."/>
            <person name="Huettel B."/>
            <person name="Schneeberger K."/>
        </authorList>
    </citation>
    <scope>NUCLEOTIDE SEQUENCE [LARGE SCALE GENOMIC DNA]</scope>
    <source>
        <strain evidence="3">SolTubOtavaFocal</strain>
        <tissue evidence="3">Leaves</tissue>
    </source>
</reference>
<dbReference type="PROSITE" id="PS51792">
    <property type="entry name" value="YIPPEE"/>
    <property type="match status" value="1"/>
</dbReference>
<evidence type="ECO:0000313" key="3">
    <source>
        <dbReference type="EMBL" id="KAH0750044.1"/>
    </source>
</evidence>
<feature type="compositionally biased region" description="Polar residues" evidence="1">
    <location>
        <begin position="121"/>
        <end position="148"/>
    </location>
</feature>
<evidence type="ECO:0000313" key="4">
    <source>
        <dbReference type="Proteomes" id="UP000826656"/>
    </source>
</evidence>
<dbReference type="InterPro" id="IPR034751">
    <property type="entry name" value="Yippee"/>
</dbReference>
<sequence length="237" mass="25460">MSPHDHVYCYNCGTKVALVHDYDDTVEDLANAGFFTEVYNVKEAQNEQYIKDGMTLAKAYCANCKKLLGWKLIAASQPSMSCRVGGFYLTLKEVSFFDDVTLHDQKRRDNEQNVDQGGGANEQNVDQGGGANAQNVDQGEGANEQNVDQGGGANEKNVDQGGGANEQNVDQDGGTNEQNVVQDGGTNEQNVVQDGGANEQNVDQDGGANEQNVDQDGGANGQNHDQDGGRPMKRPKI</sequence>